<protein>
    <submittedName>
        <fullName evidence="1">Uncharacterized protein</fullName>
    </submittedName>
</protein>
<dbReference type="Proteomes" id="UP001482620">
    <property type="component" value="Unassembled WGS sequence"/>
</dbReference>
<proteinExistence type="predicted"/>
<evidence type="ECO:0000313" key="2">
    <source>
        <dbReference type="Proteomes" id="UP001482620"/>
    </source>
</evidence>
<evidence type="ECO:0000313" key="1">
    <source>
        <dbReference type="EMBL" id="MEQ2244184.1"/>
    </source>
</evidence>
<dbReference type="EMBL" id="JAHRIQ010070747">
    <property type="protein sequence ID" value="MEQ2244184.1"/>
    <property type="molecule type" value="Genomic_DNA"/>
</dbReference>
<gene>
    <name evidence="1" type="ORF">ILYODFUR_014576</name>
</gene>
<name>A0ABV0UHI3_9TELE</name>
<keyword evidence="2" id="KW-1185">Reference proteome</keyword>
<organism evidence="1 2">
    <name type="scientific">Ilyodon furcidens</name>
    <name type="common">goldbreast splitfin</name>
    <dbReference type="NCBI Taxonomy" id="33524"/>
    <lineage>
        <taxon>Eukaryota</taxon>
        <taxon>Metazoa</taxon>
        <taxon>Chordata</taxon>
        <taxon>Craniata</taxon>
        <taxon>Vertebrata</taxon>
        <taxon>Euteleostomi</taxon>
        <taxon>Actinopterygii</taxon>
        <taxon>Neopterygii</taxon>
        <taxon>Teleostei</taxon>
        <taxon>Neoteleostei</taxon>
        <taxon>Acanthomorphata</taxon>
        <taxon>Ovalentaria</taxon>
        <taxon>Atherinomorphae</taxon>
        <taxon>Cyprinodontiformes</taxon>
        <taxon>Goodeidae</taxon>
        <taxon>Ilyodon</taxon>
    </lineage>
</organism>
<reference evidence="1 2" key="1">
    <citation type="submission" date="2021-06" db="EMBL/GenBank/DDBJ databases">
        <authorList>
            <person name="Palmer J.M."/>
        </authorList>
    </citation>
    <scope>NUCLEOTIDE SEQUENCE [LARGE SCALE GENOMIC DNA]</scope>
    <source>
        <strain evidence="2">if_2019</strain>
        <tissue evidence="1">Muscle</tissue>
    </source>
</reference>
<comment type="caution">
    <text evidence="1">The sequence shown here is derived from an EMBL/GenBank/DDBJ whole genome shotgun (WGS) entry which is preliminary data.</text>
</comment>
<accession>A0ABV0UHI3</accession>
<sequence>MRLRSFVLSYLNAHTIVIEASIVYYKPKGPLQFIVNTIQDEVRMKRGRDIPPPDKVYDESLAWNHTRTERKAMREEQ</sequence>